<feature type="transmembrane region" description="Helical" evidence="8">
    <location>
        <begin position="200"/>
        <end position="222"/>
    </location>
</feature>
<gene>
    <name evidence="9" type="ORF">CLV42_102316</name>
</gene>
<evidence type="ECO:0000256" key="6">
    <source>
        <dbReference type="ARBA" id="ARBA00022989"/>
    </source>
</evidence>
<keyword evidence="7 8" id="KW-0472">Membrane</keyword>
<keyword evidence="10" id="KW-1185">Reference proteome</keyword>
<dbReference type="GO" id="GO:0006508">
    <property type="term" value="P:proteolysis"/>
    <property type="evidence" value="ECO:0007669"/>
    <property type="project" value="UniProtKB-KW"/>
</dbReference>
<keyword evidence="2" id="KW-1003">Cell membrane</keyword>
<evidence type="ECO:0000313" key="9">
    <source>
        <dbReference type="EMBL" id="PSL34743.1"/>
    </source>
</evidence>
<comment type="subcellular location">
    <subcellularLocation>
        <location evidence="1">Cell membrane</location>
        <topology evidence="1">Multi-pass membrane protein</topology>
    </subcellularLocation>
</comment>
<evidence type="ECO:0000256" key="2">
    <source>
        <dbReference type="ARBA" id="ARBA00022475"/>
    </source>
</evidence>
<dbReference type="InterPro" id="IPR026392">
    <property type="entry name" value="Exo/Archaeosortase_dom"/>
</dbReference>
<name>A0A2P8GL97_9BACT</name>
<evidence type="ECO:0000313" key="10">
    <source>
        <dbReference type="Proteomes" id="UP000240978"/>
    </source>
</evidence>
<feature type="transmembrane region" description="Helical" evidence="8">
    <location>
        <begin position="174"/>
        <end position="193"/>
    </location>
</feature>
<keyword evidence="5" id="KW-0378">Hydrolase</keyword>
<keyword evidence="6 8" id="KW-1133">Transmembrane helix</keyword>
<dbReference type="AlphaFoldDB" id="A0A2P8GL97"/>
<evidence type="ECO:0000256" key="5">
    <source>
        <dbReference type="ARBA" id="ARBA00022801"/>
    </source>
</evidence>
<dbReference type="EMBL" id="PYGK01000002">
    <property type="protein sequence ID" value="PSL34743.1"/>
    <property type="molecule type" value="Genomic_DNA"/>
</dbReference>
<protein>
    <submittedName>
        <fullName evidence="9">Exosortase N</fullName>
    </submittedName>
</protein>
<evidence type="ECO:0000256" key="4">
    <source>
        <dbReference type="ARBA" id="ARBA00022692"/>
    </source>
</evidence>
<dbReference type="Proteomes" id="UP000240978">
    <property type="component" value="Unassembled WGS sequence"/>
</dbReference>
<dbReference type="InterPro" id="IPR031006">
    <property type="entry name" value="Exosort_XrtN"/>
</dbReference>
<evidence type="ECO:0000256" key="3">
    <source>
        <dbReference type="ARBA" id="ARBA00022670"/>
    </source>
</evidence>
<dbReference type="InterPro" id="IPR019127">
    <property type="entry name" value="Exosortase"/>
</dbReference>
<dbReference type="GO" id="GO:0008233">
    <property type="term" value="F:peptidase activity"/>
    <property type="evidence" value="ECO:0007669"/>
    <property type="project" value="UniProtKB-KW"/>
</dbReference>
<dbReference type="GO" id="GO:0005886">
    <property type="term" value="C:plasma membrane"/>
    <property type="evidence" value="ECO:0007669"/>
    <property type="project" value="UniProtKB-SubCell"/>
</dbReference>
<evidence type="ECO:0000256" key="7">
    <source>
        <dbReference type="ARBA" id="ARBA00023136"/>
    </source>
</evidence>
<organism evidence="9 10">
    <name type="scientific">Chitinophaga ginsengisoli</name>
    <dbReference type="NCBI Taxonomy" id="363837"/>
    <lineage>
        <taxon>Bacteria</taxon>
        <taxon>Pseudomonadati</taxon>
        <taxon>Bacteroidota</taxon>
        <taxon>Chitinophagia</taxon>
        <taxon>Chitinophagales</taxon>
        <taxon>Chitinophagaceae</taxon>
        <taxon>Chitinophaga</taxon>
    </lineage>
</organism>
<feature type="transmembrane region" description="Helical" evidence="8">
    <location>
        <begin position="69"/>
        <end position="101"/>
    </location>
</feature>
<evidence type="ECO:0000256" key="1">
    <source>
        <dbReference type="ARBA" id="ARBA00004651"/>
    </source>
</evidence>
<proteinExistence type="predicted"/>
<feature type="transmembrane region" description="Helical" evidence="8">
    <location>
        <begin position="12"/>
        <end position="33"/>
    </location>
</feature>
<evidence type="ECO:0000256" key="8">
    <source>
        <dbReference type="SAM" id="Phobius"/>
    </source>
</evidence>
<keyword evidence="3" id="KW-0645">Protease</keyword>
<sequence length="453" mass="51566">MNKGIFSVIAGLLRAGRCWPLMAVVCYGLVLFIGLHDYLVWDATRVILGIAALYFTTSFKTSERGSTRYFFMALVFLLLYLLVPAKTFLCISCLCGCLFMIETFYGRMNFLPVLVLVMMSPLFEYGMNIFSFPIRLALTGWAGNIIRITGQEVNVQGNMITCNGNEFSVDPACMGLQMMVTASLCGMTLIGFYQQQYKKVLSLWWVLSILAMMILMNIASNLLRIIFLVCLHIMPGTVMHDVTGIICLVLYVIVPLLFLTQWIARKYGKPIALHRKRYVLRSAVKLFLLNMLLPAALLIVFLINKPRDVDQQVLSNIPAMPGYAVQSLPGNIIRLKNDTLLVYIKHIPASYYTEHNPMICWKGSGYEFYKVEEKLVEGHTIYTALLQQEKDRLYTAWWYDNGLVSTSSQLQWRWDVLLGAHPYSLVNVTAGSERELQLAVNEILNKRRLSVYL</sequence>
<reference evidence="9 10" key="1">
    <citation type="submission" date="2018-03" db="EMBL/GenBank/DDBJ databases">
        <title>Genomic Encyclopedia of Archaeal and Bacterial Type Strains, Phase II (KMG-II): from individual species to whole genera.</title>
        <authorList>
            <person name="Goeker M."/>
        </authorList>
    </citation>
    <scope>NUCLEOTIDE SEQUENCE [LARGE SCALE GENOMIC DNA]</scope>
    <source>
        <strain evidence="9 10">DSM 18107</strain>
    </source>
</reference>
<dbReference type="RefSeq" id="WP_170117410.1">
    <property type="nucleotide sequence ID" value="NZ_PYGK01000002.1"/>
</dbReference>
<dbReference type="NCBIfam" id="TIGR04476">
    <property type="entry name" value="exosort_XrtN"/>
    <property type="match status" value="1"/>
</dbReference>
<feature type="transmembrane region" description="Helical" evidence="8">
    <location>
        <begin position="242"/>
        <end position="264"/>
    </location>
</feature>
<dbReference type="NCBIfam" id="TIGR04178">
    <property type="entry name" value="exo_archaeo"/>
    <property type="match status" value="1"/>
</dbReference>
<dbReference type="Pfam" id="PF09721">
    <property type="entry name" value="Exosortase_EpsH"/>
    <property type="match status" value="1"/>
</dbReference>
<feature type="transmembrane region" description="Helical" evidence="8">
    <location>
        <begin position="284"/>
        <end position="303"/>
    </location>
</feature>
<keyword evidence="4 8" id="KW-0812">Transmembrane</keyword>
<comment type="caution">
    <text evidence="9">The sequence shown here is derived from an EMBL/GenBank/DDBJ whole genome shotgun (WGS) entry which is preliminary data.</text>
</comment>
<accession>A0A2P8GL97</accession>